<organism evidence="2">
    <name type="scientific">Cucumis melo</name>
    <name type="common">Muskmelon</name>
    <dbReference type="NCBI Taxonomy" id="3656"/>
    <lineage>
        <taxon>Eukaryota</taxon>
        <taxon>Viridiplantae</taxon>
        <taxon>Streptophyta</taxon>
        <taxon>Embryophyta</taxon>
        <taxon>Tracheophyta</taxon>
        <taxon>Spermatophyta</taxon>
        <taxon>Magnoliopsida</taxon>
        <taxon>eudicotyledons</taxon>
        <taxon>Gunneridae</taxon>
        <taxon>Pentapetalae</taxon>
        <taxon>rosids</taxon>
        <taxon>fabids</taxon>
        <taxon>Cucurbitales</taxon>
        <taxon>Cucurbitaceae</taxon>
        <taxon>Benincaseae</taxon>
        <taxon>Cucumis</taxon>
    </lineage>
</organism>
<protein>
    <submittedName>
        <fullName evidence="2">Uncharacterized protein</fullName>
    </submittedName>
</protein>
<evidence type="ECO:0000256" key="1">
    <source>
        <dbReference type="SAM" id="MobiDB-lite"/>
    </source>
</evidence>
<accession>A0A9I9E3Z2</accession>
<feature type="region of interest" description="Disordered" evidence="1">
    <location>
        <begin position="1"/>
        <end position="56"/>
    </location>
</feature>
<proteinExistence type="predicted"/>
<dbReference type="AlphaFoldDB" id="A0A9I9E3Z2"/>
<evidence type="ECO:0000313" key="2">
    <source>
        <dbReference type="EnsemblPlants" id="MELO3C028330.2.1"/>
    </source>
</evidence>
<sequence length="56" mass="5945">GWSQISPGGSAGRRQDRLGLSRRGSARYRKLRGRLGLQQGGDAARLRGTRGAASHA</sequence>
<dbReference type="Gramene" id="MELO3C028330.2.1">
    <property type="protein sequence ID" value="MELO3C028330.2.1"/>
    <property type="gene ID" value="MELO3C028330.2"/>
</dbReference>
<dbReference type="EnsemblPlants" id="MELO3C028330.2.1">
    <property type="protein sequence ID" value="MELO3C028330.2.1"/>
    <property type="gene ID" value="MELO3C028330.2"/>
</dbReference>
<reference evidence="2" key="1">
    <citation type="submission" date="2023-03" db="UniProtKB">
        <authorList>
            <consortium name="EnsemblPlants"/>
        </authorList>
    </citation>
    <scope>IDENTIFICATION</scope>
</reference>
<name>A0A9I9E3Z2_CUCME</name>
<feature type="compositionally biased region" description="Basic residues" evidence="1">
    <location>
        <begin position="24"/>
        <end position="33"/>
    </location>
</feature>